<feature type="region of interest" description="Disordered" evidence="1">
    <location>
        <begin position="44"/>
        <end position="73"/>
    </location>
</feature>
<evidence type="ECO:0000313" key="4">
    <source>
        <dbReference type="Proteomes" id="UP000585474"/>
    </source>
</evidence>
<keyword evidence="2" id="KW-1133">Transmembrane helix</keyword>
<sequence length="73" mass="7898">MRYVPLSGADPFATISLGGQHLIVVLVAVAVAVVQGCELAVPDLPRHHRNGHRRRSMRELAGLDDSPTLFLSL</sequence>
<name>A0A7J0EE51_9ERIC</name>
<evidence type="ECO:0000256" key="1">
    <source>
        <dbReference type="SAM" id="MobiDB-lite"/>
    </source>
</evidence>
<organism evidence="3 4">
    <name type="scientific">Actinidia rufa</name>
    <dbReference type="NCBI Taxonomy" id="165716"/>
    <lineage>
        <taxon>Eukaryota</taxon>
        <taxon>Viridiplantae</taxon>
        <taxon>Streptophyta</taxon>
        <taxon>Embryophyta</taxon>
        <taxon>Tracheophyta</taxon>
        <taxon>Spermatophyta</taxon>
        <taxon>Magnoliopsida</taxon>
        <taxon>eudicotyledons</taxon>
        <taxon>Gunneridae</taxon>
        <taxon>Pentapetalae</taxon>
        <taxon>asterids</taxon>
        <taxon>Ericales</taxon>
        <taxon>Actinidiaceae</taxon>
        <taxon>Actinidia</taxon>
    </lineage>
</organism>
<gene>
    <name evidence="3" type="ORF">Acr_03g0012300</name>
</gene>
<reference evidence="3 4" key="1">
    <citation type="submission" date="2019-07" db="EMBL/GenBank/DDBJ databases">
        <title>De Novo Assembly of kiwifruit Actinidia rufa.</title>
        <authorList>
            <person name="Sugita-Konishi S."/>
            <person name="Sato K."/>
            <person name="Mori E."/>
            <person name="Abe Y."/>
            <person name="Kisaki G."/>
            <person name="Hamano K."/>
            <person name="Suezawa K."/>
            <person name="Otani M."/>
            <person name="Fukuda T."/>
            <person name="Manabe T."/>
            <person name="Gomi K."/>
            <person name="Tabuchi M."/>
            <person name="Akimitsu K."/>
            <person name="Kataoka I."/>
        </authorList>
    </citation>
    <scope>NUCLEOTIDE SEQUENCE [LARGE SCALE GENOMIC DNA]</scope>
    <source>
        <strain evidence="4">cv. Fuchu</strain>
    </source>
</reference>
<dbReference type="AlphaFoldDB" id="A0A7J0EE51"/>
<comment type="caution">
    <text evidence="3">The sequence shown here is derived from an EMBL/GenBank/DDBJ whole genome shotgun (WGS) entry which is preliminary data.</text>
</comment>
<feature type="transmembrane region" description="Helical" evidence="2">
    <location>
        <begin position="20"/>
        <end position="41"/>
    </location>
</feature>
<keyword evidence="2" id="KW-0812">Transmembrane</keyword>
<proteinExistence type="predicted"/>
<keyword evidence="2" id="KW-0472">Membrane</keyword>
<keyword evidence="4" id="KW-1185">Reference proteome</keyword>
<protein>
    <submittedName>
        <fullName evidence="3">Uncharacterized protein</fullName>
    </submittedName>
</protein>
<dbReference type="Proteomes" id="UP000585474">
    <property type="component" value="Unassembled WGS sequence"/>
</dbReference>
<evidence type="ECO:0000256" key="2">
    <source>
        <dbReference type="SAM" id="Phobius"/>
    </source>
</evidence>
<evidence type="ECO:0000313" key="3">
    <source>
        <dbReference type="EMBL" id="GFY84456.1"/>
    </source>
</evidence>
<accession>A0A7J0EE51</accession>
<feature type="compositionally biased region" description="Basic residues" evidence="1">
    <location>
        <begin position="46"/>
        <end position="56"/>
    </location>
</feature>
<dbReference type="EMBL" id="BJWL01000003">
    <property type="protein sequence ID" value="GFY84456.1"/>
    <property type="molecule type" value="Genomic_DNA"/>
</dbReference>